<evidence type="ECO:0000313" key="1">
    <source>
        <dbReference type="EMBL" id="KAJ4708541.1"/>
    </source>
</evidence>
<name>A0ACC1XBK7_MELAZ</name>
<organism evidence="1 2">
    <name type="scientific">Melia azedarach</name>
    <name type="common">Chinaberry tree</name>
    <dbReference type="NCBI Taxonomy" id="155640"/>
    <lineage>
        <taxon>Eukaryota</taxon>
        <taxon>Viridiplantae</taxon>
        <taxon>Streptophyta</taxon>
        <taxon>Embryophyta</taxon>
        <taxon>Tracheophyta</taxon>
        <taxon>Spermatophyta</taxon>
        <taxon>Magnoliopsida</taxon>
        <taxon>eudicotyledons</taxon>
        <taxon>Gunneridae</taxon>
        <taxon>Pentapetalae</taxon>
        <taxon>rosids</taxon>
        <taxon>malvids</taxon>
        <taxon>Sapindales</taxon>
        <taxon>Meliaceae</taxon>
        <taxon>Melia</taxon>
    </lineage>
</organism>
<evidence type="ECO:0000313" key="2">
    <source>
        <dbReference type="Proteomes" id="UP001164539"/>
    </source>
</evidence>
<gene>
    <name evidence="1" type="ORF">OWV82_018469</name>
</gene>
<reference evidence="1 2" key="1">
    <citation type="journal article" date="2023" name="Science">
        <title>Complex scaffold remodeling in plant triterpene biosynthesis.</title>
        <authorList>
            <person name="De La Pena R."/>
            <person name="Hodgson H."/>
            <person name="Liu J.C."/>
            <person name="Stephenson M.J."/>
            <person name="Martin A.C."/>
            <person name="Owen C."/>
            <person name="Harkess A."/>
            <person name="Leebens-Mack J."/>
            <person name="Jimenez L.E."/>
            <person name="Osbourn A."/>
            <person name="Sattely E.S."/>
        </authorList>
    </citation>
    <scope>NUCLEOTIDE SEQUENCE [LARGE SCALE GENOMIC DNA]</scope>
    <source>
        <strain evidence="2">cv. JPN11</strain>
        <tissue evidence="1">Leaf</tissue>
    </source>
</reference>
<proteinExistence type="predicted"/>
<accession>A0ACC1XBK7</accession>
<dbReference type="Proteomes" id="UP001164539">
    <property type="component" value="Chromosome 10"/>
</dbReference>
<dbReference type="EMBL" id="CM051403">
    <property type="protein sequence ID" value="KAJ4708541.1"/>
    <property type="molecule type" value="Genomic_DNA"/>
</dbReference>
<sequence>MLKTTPTCLRNLLMYTLLLFFLSHANSQIYDQEHAILLKLKQHWQNPPLISHWTTSKSSHCTWPEIVCTDNSVTNISLINISINETIPPFICDLKNLTKLDLSLNYIPGQFPNVLYNCSKLEYLDLSQNYFVGSIPDDIDSLSRLQFLSLGANNFSGDIPASVGRLTELRTLGLFQCLFNGSFPSEIGNLQNLEFLGLAFNRKFVPSGLPSNFTQLKKLKTLWMTEANLIGEIPETIGNMAALEILDLSENSLTGKIPSGVFRLKNLSKLYLYKNGLSGEIPQVIESLNLTVIDLSQNNLTGKIPNDFGKFEKLLNLSLMFNQLSGEIPVGIGSIPTLKDVRLFNNNLSGALPPDFGRYSPLEGFQVATNNLTGGLPEYLCASGKLVGIIAFDNHLSGELPESLGNCSSLQIVSIYKNEFTGKIPGGLWTASNLSILQISSNKFTGELPDKLGWNLSRLEISNNRFSGKIPTGASSWRNLAVFQASNNLFTGTIPRELTALPSLLNLLLDQNQLSGSLPSDIISWKSLTTLYLRRNQLSGEIPEEIGSLPGLTDLDLSENQFSGQIPSEIGQLTLFSLNLSSNHLTGEIPIAFENGAFASSFLNNPGLCARSSYVNLKSCRFVPRKSSKISSTNLALISSVVIAVFLVALLSSFFIIRVYNKRKRVLSSTEVTSFHRLNFTDSDILPKLTESNVIGSGGSGKVFRVPINRSCDVVAVKKIWNSRKLDQKHEKEFLAEVQILSTIRHLNIVKLLCCISNENLKLLVYEYLENRSLDRWLHKRHQTSTLSGRIVLDWPRRMRIAVGAAQGLCYMHHDCSPPIVHRDMKSSNILLDSDFNAKIADFGLARILIKHGELATMSTVAGSFGYIAPEYAQTTKVNEKSDIYSFGVILLELTTGREANCGDEHTCLAKWSWRHFQEGNPIVDALDEDIKEPCYLEEMSRVFKLGIMCTSTPPTARPSMKTVLQILLNPTLISKEKKGESKCDVIPLLENSKRERMSERDDAHLASLV</sequence>
<protein>
    <submittedName>
        <fullName evidence="1">Receptor-like protein kinase</fullName>
    </submittedName>
</protein>
<keyword evidence="2" id="KW-1185">Reference proteome</keyword>
<comment type="caution">
    <text evidence="1">The sequence shown here is derived from an EMBL/GenBank/DDBJ whole genome shotgun (WGS) entry which is preliminary data.</text>
</comment>